<dbReference type="PANTHER" id="PTHR46102">
    <property type="entry name" value="AXIN"/>
    <property type="match status" value="1"/>
</dbReference>
<dbReference type="Pfam" id="PF00778">
    <property type="entry name" value="DIX"/>
    <property type="match status" value="1"/>
</dbReference>
<dbReference type="InterPro" id="IPR001158">
    <property type="entry name" value="DIX"/>
</dbReference>
<feature type="compositionally biased region" description="Polar residues" evidence="3">
    <location>
        <begin position="47"/>
        <end position="64"/>
    </location>
</feature>
<dbReference type="Gene3D" id="2.40.240.130">
    <property type="match status" value="1"/>
</dbReference>
<proteinExistence type="predicted"/>
<dbReference type="Proteomes" id="UP001497623">
    <property type="component" value="Unassembled WGS sequence"/>
</dbReference>
<organism evidence="5 6">
    <name type="scientific">Meganyctiphanes norvegica</name>
    <name type="common">Northern krill</name>
    <name type="synonym">Thysanopoda norvegica</name>
    <dbReference type="NCBI Taxonomy" id="48144"/>
    <lineage>
        <taxon>Eukaryota</taxon>
        <taxon>Metazoa</taxon>
        <taxon>Ecdysozoa</taxon>
        <taxon>Arthropoda</taxon>
        <taxon>Crustacea</taxon>
        <taxon>Multicrustacea</taxon>
        <taxon>Malacostraca</taxon>
        <taxon>Eumalacostraca</taxon>
        <taxon>Eucarida</taxon>
        <taxon>Euphausiacea</taxon>
        <taxon>Euphausiidae</taxon>
        <taxon>Meganyctiphanes</taxon>
    </lineage>
</organism>
<dbReference type="GO" id="GO:0048468">
    <property type="term" value="P:cell development"/>
    <property type="evidence" value="ECO:0007669"/>
    <property type="project" value="TreeGrafter"/>
</dbReference>
<dbReference type="GO" id="GO:0019901">
    <property type="term" value="F:protein kinase binding"/>
    <property type="evidence" value="ECO:0007669"/>
    <property type="project" value="TreeGrafter"/>
</dbReference>
<reference evidence="5 6" key="1">
    <citation type="submission" date="2024-05" db="EMBL/GenBank/DDBJ databases">
        <authorList>
            <person name="Wallberg A."/>
        </authorList>
    </citation>
    <scope>NUCLEOTIDE SEQUENCE [LARGE SCALE GENOMIC DNA]</scope>
</reference>
<keyword evidence="6" id="KW-1185">Reference proteome</keyword>
<gene>
    <name evidence="5" type="ORF">MNOR_LOCUS34453</name>
</gene>
<dbReference type="PROSITE" id="PS50841">
    <property type="entry name" value="DIX"/>
    <property type="match status" value="1"/>
</dbReference>
<dbReference type="GO" id="GO:0005634">
    <property type="term" value="C:nucleus"/>
    <property type="evidence" value="ECO:0007669"/>
    <property type="project" value="TreeGrafter"/>
</dbReference>
<dbReference type="GO" id="GO:0060090">
    <property type="term" value="F:molecular adaptor activity"/>
    <property type="evidence" value="ECO:0007669"/>
    <property type="project" value="TreeGrafter"/>
</dbReference>
<dbReference type="GO" id="GO:0008013">
    <property type="term" value="F:beta-catenin binding"/>
    <property type="evidence" value="ECO:0007669"/>
    <property type="project" value="TreeGrafter"/>
</dbReference>
<evidence type="ECO:0000259" key="4">
    <source>
        <dbReference type="PROSITE" id="PS50841"/>
    </source>
</evidence>
<evidence type="ECO:0000256" key="1">
    <source>
        <dbReference type="ARBA" id="ARBA00022687"/>
    </source>
</evidence>
<dbReference type="AlphaFoldDB" id="A0AAV2SC38"/>
<dbReference type="SMART" id="SM00021">
    <property type="entry name" value="DAX"/>
    <property type="match status" value="1"/>
</dbReference>
<dbReference type="GO" id="GO:0090090">
    <property type="term" value="P:negative regulation of canonical Wnt signaling pathway"/>
    <property type="evidence" value="ECO:0007669"/>
    <property type="project" value="InterPro"/>
</dbReference>
<evidence type="ECO:0000313" key="6">
    <source>
        <dbReference type="Proteomes" id="UP001497623"/>
    </source>
</evidence>
<dbReference type="InterPro" id="IPR038207">
    <property type="entry name" value="DIX_dom_sf"/>
</dbReference>
<evidence type="ECO:0000313" key="5">
    <source>
        <dbReference type="EMBL" id="CAL4173962.1"/>
    </source>
</evidence>
<evidence type="ECO:0000256" key="3">
    <source>
        <dbReference type="SAM" id="MobiDB-lite"/>
    </source>
</evidence>
<accession>A0AAV2SC38</accession>
<evidence type="ECO:0000256" key="2">
    <source>
        <dbReference type="PROSITE-ProRule" id="PRU00069"/>
    </source>
</evidence>
<keyword evidence="1 2" id="KW-0879">Wnt signaling pathway</keyword>
<dbReference type="GO" id="GO:0016055">
    <property type="term" value="P:Wnt signaling pathway"/>
    <property type="evidence" value="ECO:0007669"/>
    <property type="project" value="UniProtKB-KW"/>
</dbReference>
<feature type="non-terminal residue" evidence="5">
    <location>
        <position position="1"/>
    </location>
</feature>
<dbReference type="EMBL" id="CAXKWB010053141">
    <property type="protein sequence ID" value="CAL4173962.1"/>
    <property type="molecule type" value="Genomic_DNA"/>
</dbReference>
<comment type="caution">
    <text evidence="5">The sequence shown here is derived from an EMBL/GenBank/DDBJ whole genome shotgun (WGS) entry which is preliminary data.</text>
</comment>
<protein>
    <recommendedName>
        <fullName evidence="4">DIX domain-containing protein</fullName>
    </recommendedName>
</protein>
<feature type="region of interest" description="Disordered" evidence="3">
    <location>
        <begin position="20"/>
        <end position="91"/>
    </location>
</feature>
<sequence>SLIFRSGAAHGGSSRAAIYSSGHGDLSSSGNSAGRSSASSVCHIETGPNTSHGGSGSNVSTLRKQQQRINRHSTSQGGLIESSGVSGGTGGGATIGTTAAVSESTTTVFKYHDDSEPYVTRIPTSLVTLKRFKQSLPKKGNYRFFFKKQCEEFGIIQEEITDDNEVLPLFEGKIFAQIRKAD</sequence>
<dbReference type="InterPro" id="IPR029071">
    <property type="entry name" value="Ubiquitin-like_domsf"/>
</dbReference>
<feature type="domain" description="DIX" evidence="4">
    <location>
        <begin position="102"/>
        <end position="182"/>
    </location>
</feature>
<dbReference type="InterPro" id="IPR043581">
    <property type="entry name" value="Axin-like"/>
</dbReference>
<feature type="compositionally biased region" description="Low complexity" evidence="3">
    <location>
        <begin position="27"/>
        <end position="40"/>
    </location>
</feature>
<dbReference type="GO" id="GO:0031625">
    <property type="term" value="F:ubiquitin protein ligase binding"/>
    <property type="evidence" value="ECO:0007669"/>
    <property type="project" value="TreeGrafter"/>
</dbReference>
<dbReference type="GO" id="GO:0005886">
    <property type="term" value="C:plasma membrane"/>
    <property type="evidence" value="ECO:0007669"/>
    <property type="project" value="TreeGrafter"/>
</dbReference>
<name>A0AAV2SC38_MEGNR</name>
<dbReference type="SUPFAM" id="SSF54236">
    <property type="entry name" value="Ubiquitin-like"/>
    <property type="match status" value="1"/>
</dbReference>
<dbReference type="PANTHER" id="PTHR46102:SF2">
    <property type="entry name" value="AXIN"/>
    <property type="match status" value="1"/>
</dbReference>
<dbReference type="GO" id="GO:0032436">
    <property type="term" value="P:positive regulation of proteasomal ubiquitin-dependent protein catabolic process"/>
    <property type="evidence" value="ECO:0007669"/>
    <property type="project" value="TreeGrafter"/>
</dbReference>
<dbReference type="GO" id="GO:0030877">
    <property type="term" value="C:beta-catenin destruction complex"/>
    <property type="evidence" value="ECO:0007669"/>
    <property type="project" value="TreeGrafter"/>
</dbReference>